<name>A0A2N8NM16_STREU</name>
<sequence length="68" mass="7155">MRSWTVVGTRCDVSGEADPLAVFAGALTPHFLNGTDETTGWVRVVEAPYPSEAAVAAAFQAEALDDSE</sequence>
<comment type="caution">
    <text evidence="1">The sequence shown here is derived from an EMBL/GenBank/DDBJ whole genome shotgun (WGS) entry which is preliminary data.</text>
</comment>
<protein>
    <submittedName>
        <fullName evidence="1">Uncharacterized protein</fullName>
    </submittedName>
</protein>
<dbReference type="Proteomes" id="UP000235945">
    <property type="component" value="Unassembled WGS sequence"/>
</dbReference>
<evidence type="ECO:0000313" key="2">
    <source>
        <dbReference type="Proteomes" id="UP000235945"/>
    </source>
</evidence>
<organism evidence="1 2">
    <name type="scientific">Streptomyces eurocidicus</name>
    <name type="common">Streptoverticillium eurocidicus</name>
    <dbReference type="NCBI Taxonomy" id="66423"/>
    <lineage>
        <taxon>Bacteria</taxon>
        <taxon>Bacillati</taxon>
        <taxon>Actinomycetota</taxon>
        <taxon>Actinomycetes</taxon>
        <taxon>Kitasatosporales</taxon>
        <taxon>Streptomycetaceae</taxon>
        <taxon>Streptomyces</taxon>
    </lineage>
</organism>
<proteinExistence type="predicted"/>
<reference evidence="2" key="1">
    <citation type="submission" date="2015-07" db="EMBL/GenBank/DDBJ databases">
        <authorList>
            <person name="Graham D.E."/>
            <person name="Giannone R.J."/>
            <person name="Gulvik C.A."/>
            <person name="Hettich R.L."/>
            <person name="Klingeman D.M."/>
            <person name="Mahan K.M."/>
            <person name="Parry R.J."/>
            <person name="Spain J.C."/>
        </authorList>
    </citation>
    <scope>NUCLEOTIDE SEQUENCE [LARGE SCALE GENOMIC DNA]</scope>
    <source>
        <strain evidence="2">ATCC 27428</strain>
    </source>
</reference>
<keyword evidence="2" id="KW-1185">Reference proteome</keyword>
<dbReference type="AlphaFoldDB" id="A0A2N8NM16"/>
<dbReference type="EMBL" id="LGUI01000017">
    <property type="protein sequence ID" value="PNE29787.1"/>
    <property type="molecule type" value="Genomic_DNA"/>
</dbReference>
<gene>
    <name evidence="1" type="ORF">AF335_33095</name>
</gene>
<accession>A0A2N8NM16</accession>
<evidence type="ECO:0000313" key="1">
    <source>
        <dbReference type="EMBL" id="PNE29787.1"/>
    </source>
</evidence>